<organism evidence="3 4">
    <name type="scientific">Mycobacterium attenuatum</name>
    <dbReference type="NCBI Taxonomy" id="2341086"/>
    <lineage>
        <taxon>Bacteria</taxon>
        <taxon>Bacillati</taxon>
        <taxon>Actinomycetota</taxon>
        <taxon>Actinomycetes</taxon>
        <taxon>Mycobacteriales</taxon>
        <taxon>Mycobacteriaceae</taxon>
        <taxon>Mycobacterium</taxon>
    </lineage>
</organism>
<dbReference type="InterPro" id="IPR008912">
    <property type="entry name" value="Uncharacterised_CoxE"/>
</dbReference>
<feature type="domain" description="VWFA" evidence="2">
    <location>
        <begin position="223"/>
        <end position="386"/>
    </location>
</feature>
<dbReference type="Proteomes" id="UP000273307">
    <property type="component" value="Unassembled WGS sequence"/>
</dbReference>
<dbReference type="EMBL" id="UPHP01000012">
    <property type="protein sequence ID" value="VBA33797.1"/>
    <property type="molecule type" value="Genomic_DNA"/>
</dbReference>
<evidence type="ECO:0000313" key="4">
    <source>
        <dbReference type="Proteomes" id="UP000273307"/>
    </source>
</evidence>
<dbReference type="SUPFAM" id="SSF53300">
    <property type="entry name" value="vWA-like"/>
    <property type="match status" value="1"/>
</dbReference>
<dbReference type="InterPro" id="IPR011195">
    <property type="entry name" value="UCP010256"/>
</dbReference>
<dbReference type="RefSeq" id="WP_122524942.1">
    <property type="nucleotide sequence ID" value="NZ_UPHP01000012.1"/>
</dbReference>
<proteinExistence type="predicted"/>
<dbReference type="PANTHER" id="PTHR39338:SF6">
    <property type="entry name" value="BLL5662 PROTEIN"/>
    <property type="match status" value="1"/>
</dbReference>
<dbReference type="SMART" id="SM00327">
    <property type="entry name" value="VWA"/>
    <property type="match status" value="1"/>
</dbReference>
<keyword evidence="4" id="KW-1185">Reference proteome</keyword>
<dbReference type="InterPro" id="IPR002035">
    <property type="entry name" value="VWF_A"/>
</dbReference>
<evidence type="ECO:0000313" key="3">
    <source>
        <dbReference type="EMBL" id="VBA33797.1"/>
    </source>
</evidence>
<name>A0A498PQY4_9MYCO</name>
<evidence type="ECO:0000259" key="2">
    <source>
        <dbReference type="SMART" id="SM00327"/>
    </source>
</evidence>
<sequence>MNPALLRGVDLAAFAAAMVARLRGAGVLVSAGGQASFVAALREMPPTAPSLYWAARLTLVNRMEDLAAFDEVFGEVFGAIDLVVAGVSSRPPSLPTLAGPRTPAAGRVRYAGRSGTAEAQNLPWSTRSATEQAAASSIRLPELLPSRIAALADQPFDRFDTDDLKLLGAWLETAAQHWPRRRSLRSESSRHGKRIDLRATMKASRSTGWESMVLARSRPRQRPRRIVLVCDVSRSMQPYAAIYLHLMRAAALRRVGVRPEVFAFATSLTRLTAVLAHRSAEVALQRANTKVIDRYGGTFIGRSIEALLAPPHGNALRGAVVIVASDGWDSDQPEVLGHALARVRRRAELVVWLNPRAAQVEFRPLAGSMAAALPHCDLFLPAHSLAGVHQLLQLITRPVLRMRDSESARRHRGGAQLSPATDTPAG</sequence>
<dbReference type="OrthoDB" id="9790469at2"/>
<evidence type="ECO:0000256" key="1">
    <source>
        <dbReference type="SAM" id="MobiDB-lite"/>
    </source>
</evidence>
<protein>
    <recommendedName>
        <fullName evidence="2">VWFA domain-containing protein</fullName>
    </recommendedName>
</protein>
<dbReference type="InterPro" id="IPR036465">
    <property type="entry name" value="vWFA_dom_sf"/>
</dbReference>
<gene>
    <name evidence="3" type="ORF">LAUMK136_00505</name>
</gene>
<dbReference type="CDD" id="cd00198">
    <property type="entry name" value="vWFA"/>
    <property type="match status" value="1"/>
</dbReference>
<dbReference type="PANTHER" id="PTHR39338">
    <property type="entry name" value="BLL5662 PROTEIN-RELATED"/>
    <property type="match status" value="1"/>
</dbReference>
<dbReference type="PIRSF" id="PIRSF010256">
    <property type="entry name" value="CoxE_vWa"/>
    <property type="match status" value="1"/>
</dbReference>
<feature type="region of interest" description="Disordered" evidence="1">
    <location>
        <begin position="405"/>
        <end position="426"/>
    </location>
</feature>
<reference evidence="3 4" key="1">
    <citation type="submission" date="2018-09" db="EMBL/GenBank/DDBJ databases">
        <authorList>
            <person name="Tagini F."/>
        </authorList>
    </citation>
    <scope>NUCLEOTIDE SEQUENCE [LARGE SCALE GENOMIC DNA]</scope>
    <source>
        <strain evidence="3 4">MK136</strain>
    </source>
</reference>
<accession>A0A498PQY4</accession>
<dbReference type="AlphaFoldDB" id="A0A498PQY4"/>
<dbReference type="Pfam" id="PF05762">
    <property type="entry name" value="VWA_CoxE"/>
    <property type="match status" value="1"/>
</dbReference>